<organism evidence="2 3">
    <name type="scientific">Rhodopirellula baltica (strain DSM 10527 / NCIMB 13988 / SH1)</name>
    <dbReference type="NCBI Taxonomy" id="243090"/>
    <lineage>
        <taxon>Bacteria</taxon>
        <taxon>Pseudomonadati</taxon>
        <taxon>Planctomycetota</taxon>
        <taxon>Planctomycetia</taxon>
        <taxon>Pirellulales</taxon>
        <taxon>Pirellulaceae</taxon>
        <taxon>Rhodopirellula</taxon>
    </lineage>
</organism>
<feature type="compositionally biased region" description="Basic residues" evidence="1">
    <location>
        <begin position="45"/>
        <end position="61"/>
    </location>
</feature>
<accession>Q7UJM1</accession>
<dbReference type="AlphaFoldDB" id="Q7UJM1"/>
<dbReference type="KEGG" id="rba:RB11805"/>
<dbReference type="EnsemblBacteria" id="CAD77237">
    <property type="protein sequence ID" value="CAD77237"/>
    <property type="gene ID" value="RB11805"/>
</dbReference>
<evidence type="ECO:0000313" key="3">
    <source>
        <dbReference type="Proteomes" id="UP000001025"/>
    </source>
</evidence>
<evidence type="ECO:0000256" key="1">
    <source>
        <dbReference type="SAM" id="MobiDB-lite"/>
    </source>
</evidence>
<reference evidence="2 3" key="1">
    <citation type="journal article" date="2003" name="Proc. Natl. Acad. Sci. U.S.A.">
        <title>Complete genome sequence of the marine planctomycete Pirellula sp. strain 1.</title>
        <authorList>
            <person name="Gloeckner F.O."/>
            <person name="Kube M."/>
            <person name="Bauer M."/>
            <person name="Teeling H."/>
            <person name="Lombardot T."/>
            <person name="Ludwig W."/>
            <person name="Gade D."/>
            <person name="Beck A."/>
            <person name="Borzym K."/>
            <person name="Heitmann K."/>
            <person name="Rabus R."/>
            <person name="Schlesner H."/>
            <person name="Amann R."/>
            <person name="Reinhardt R."/>
        </authorList>
    </citation>
    <scope>NUCLEOTIDE SEQUENCE [LARGE SCALE GENOMIC DNA]</scope>
    <source>
        <strain evidence="3">DSM 10527 / NCIMB 13988 / SH1</strain>
    </source>
</reference>
<evidence type="ECO:0000313" key="2">
    <source>
        <dbReference type="EMBL" id="CAD77237.1"/>
    </source>
</evidence>
<dbReference type="HOGENOM" id="CLU_2919727_0_0_0"/>
<dbReference type="InParanoid" id="Q7UJM1"/>
<gene>
    <name evidence="2" type="ordered locus">RB11805</name>
</gene>
<feature type="region of interest" description="Disordered" evidence="1">
    <location>
        <begin position="1"/>
        <end position="61"/>
    </location>
</feature>
<sequence length="61" mass="7084">MLGSRRNKPPTNQSTALTNDSFHHPCKTPKQDRTKQQSYQAVTHSIHRHRNQLRSPHSRLA</sequence>
<keyword evidence="3" id="KW-1185">Reference proteome</keyword>
<dbReference type="EMBL" id="BX294154">
    <property type="protein sequence ID" value="CAD77237.1"/>
    <property type="molecule type" value="Genomic_DNA"/>
</dbReference>
<protein>
    <submittedName>
        <fullName evidence="2">Uncharacterized protein</fullName>
    </submittedName>
</protein>
<dbReference type="Proteomes" id="UP000001025">
    <property type="component" value="Chromosome"/>
</dbReference>
<name>Q7UJM1_RHOBA</name>
<feature type="compositionally biased region" description="Polar residues" evidence="1">
    <location>
        <begin position="9"/>
        <end position="20"/>
    </location>
</feature>
<proteinExistence type="predicted"/>